<dbReference type="Proteomes" id="UP001321473">
    <property type="component" value="Unassembled WGS sequence"/>
</dbReference>
<keyword evidence="2" id="KW-0812">Transmembrane</keyword>
<dbReference type="EMBL" id="JARKHS020013164">
    <property type="protein sequence ID" value="KAK8776272.1"/>
    <property type="molecule type" value="Genomic_DNA"/>
</dbReference>
<evidence type="ECO:0000313" key="3">
    <source>
        <dbReference type="EMBL" id="KAK8776272.1"/>
    </source>
</evidence>
<reference evidence="3 4" key="1">
    <citation type="journal article" date="2023" name="Arcadia Sci">
        <title>De novo assembly of a long-read Amblyomma americanum tick genome.</title>
        <authorList>
            <person name="Chou S."/>
            <person name="Poskanzer K.E."/>
            <person name="Rollins M."/>
            <person name="Thuy-Boun P.S."/>
        </authorList>
    </citation>
    <scope>NUCLEOTIDE SEQUENCE [LARGE SCALE GENOMIC DNA]</scope>
    <source>
        <strain evidence="3">F_SG_1</strain>
        <tissue evidence="3">Salivary glands</tissue>
    </source>
</reference>
<keyword evidence="4" id="KW-1185">Reference proteome</keyword>
<sequence length="772" mass="85491">MGLGRTPRSDVVAIVFCVLFFGLVGLIASIVILIAANSDGSDSTGGDYNTDFGDSDSKRNSGPQPAGPPLSIDIVVQGDDIPEVTRRDTIPTAQTGSSLRPTTATETRKPTFASVGTTTMTTTPTTTTTEPRKRELVCTVGFSTVEASMYPPDRFCDYLYYSNVVIVGDRLQGAEEQTSWKMFQEQAKTYSRVELGVAFHFRYIITQKLDAARNALDTLARNNIKHYGVLNIIGRLFRLRAVVNGLEDVFEKFKEIQGSDPTRKTIIAIASAYYSAHDVDFYQNLITTTVNNFKVDTVIAVSSNGWMEQLIGCAAAPPCALEAVNNGFPSLELHSRFVRASYQYQNPSAMVGLSFELGALLYQLRNDTDDVTKIAYAPCVSAGITTQDAVCGPDPNAFNPSRQSLGPSLLVVGAFLNATSKRDVVISEFNLTVITKRSMNLRELVCTVGFSAVEASMYPPDRFCDYLYYCNVVIIGGRLQGAEEQTSWEKFQEQAKTYTRVQLGVAFDFRFLKVDTVIAVSSTGWMAYQVDCLAAPPCALEHRHNSSPSLLLHSKIIRAGYRYQNPLVLVGLSFELGALVYVLKSDAADVRSIAYAPCVSSGITSQDVYMKTVRELVCTVSHSAVTASMYPADRYCDYLYYCDVIIMGGRLMGVEEQTSWEQFQEQAKTYKHVKLGVAFDFRYITASKLDTARNSLNMLAQVKNINHYGVLNIIGRQWHLRQAVNDMGPVFEKLKKFQGNDPSRRTIIAIASYSYTYFDIELYKKMIATAVK</sequence>
<evidence type="ECO:0000256" key="2">
    <source>
        <dbReference type="SAM" id="Phobius"/>
    </source>
</evidence>
<comment type="caution">
    <text evidence="3">The sequence shown here is derived from an EMBL/GenBank/DDBJ whole genome shotgun (WGS) entry which is preliminary data.</text>
</comment>
<feature type="region of interest" description="Disordered" evidence="1">
    <location>
        <begin position="86"/>
        <end position="108"/>
    </location>
</feature>
<evidence type="ECO:0000313" key="4">
    <source>
        <dbReference type="Proteomes" id="UP001321473"/>
    </source>
</evidence>
<name>A0AAQ4ENA7_AMBAM</name>
<feature type="region of interest" description="Disordered" evidence="1">
    <location>
        <begin position="41"/>
        <end position="72"/>
    </location>
</feature>
<feature type="compositionally biased region" description="Polar residues" evidence="1">
    <location>
        <begin position="91"/>
        <end position="105"/>
    </location>
</feature>
<keyword evidence="2" id="KW-0472">Membrane</keyword>
<organism evidence="3 4">
    <name type="scientific">Amblyomma americanum</name>
    <name type="common">Lone star tick</name>
    <dbReference type="NCBI Taxonomy" id="6943"/>
    <lineage>
        <taxon>Eukaryota</taxon>
        <taxon>Metazoa</taxon>
        <taxon>Ecdysozoa</taxon>
        <taxon>Arthropoda</taxon>
        <taxon>Chelicerata</taxon>
        <taxon>Arachnida</taxon>
        <taxon>Acari</taxon>
        <taxon>Parasitiformes</taxon>
        <taxon>Ixodida</taxon>
        <taxon>Ixodoidea</taxon>
        <taxon>Ixodidae</taxon>
        <taxon>Amblyomminae</taxon>
        <taxon>Amblyomma</taxon>
    </lineage>
</organism>
<proteinExistence type="predicted"/>
<feature type="transmembrane region" description="Helical" evidence="2">
    <location>
        <begin position="12"/>
        <end position="36"/>
    </location>
</feature>
<evidence type="ECO:0000256" key="1">
    <source>
        <dbReference type="SAM" id="MobiDB-lite"/>
    </source>
</evidence>
<protein>
    <submittedName>
        <fullName evidence="3">Uncharacterized protein</fullName>
    </submittedName>
</protein>
<gene>
    <name evidence="3" type="ORF">V5799_030384</name>
</gene>
<keyword evidence="2" id="KW-1133">Transmembrane helix</keyword>
<accession>A0AAQ4ENA7</accession>
<dbReference type="AlphaFoldDB" id="A0AAQ4ENA7"/>